<protein>
    <submittedName>
        <fullName evidence="2">Uncharacterized protein</fullName>
    </submittedName>
</protein>
<keyword evidence="3" id="KW-1185">Reference proteome</keyword>
<accession>A0A8J7IF24</accession>
<name>A0A8J7IF24_9RHOB</name>
<dbReference type="AlphaFoldDB" id="A0A8J7IF24"/>
<dbReference type="InterPro" id="IPR045519">
    <property type="entry name" value="DUF6476"/>
</dbReference>
<reference evidence="2" key="1">
    <citation type="submission" date="2020-10" db="EMBL/GenBank/DDBJ databases">
        <title>Paenihalocynthiibacter styelae gen. nov., sp. nov., isolated from stalked sea squirt Styela clava.</title>
        <authorList>
            <person name="Kim Y.-O."/>
            <person name="Yoon J.-H."/>
        </authorList>
    </citation>
    <scope>NUCLEOTIDE SEQUENCE</scope>
    <source>
        <strain evidence="2">MYP1-1</strain>
    </source>
</reference>
<dbReference type="EMBL" id="JADCKQ010000009">
    <property type="protein sequence ID" value="MBI1494442.1"/>
    <property type="molecule type" value="Genomic_DNA"/>
</dbReference>
<evidence type="ECO:0000313" key="3">
    <source>
        <dbReference type="Proteomes" id="UP000640583"/>
    </source>
</evidence>
<gene>
    <name evidence="2" type="ORF">H1D41_12415</name>
</gene>
<feature type="transmembrane region" description="Helical" evidence="1">
    <location>
        <begin position="22"/>
        <end position="46"/>
    </location>
</feature>
<evidence type="ECO:0000313" key="2">
    <source>
        <dbReference type="EMBL" id="MBI1494442.1"/>
    </source>
</evidence>
<keyword evidence="1" id="KW-1133">Transmembrane helix</keyword>
<proteinExistence type="predicted"/>
<organism evidence="2 3">
    <name type="scientific">Halocynthiibacter styelae</name>
    <dbReference type="NCBI Taxonomy" id="2761955"/>
    <lineage>
        <taxon>Bacteria</taxon>
        <taxon>Pseudomonadati</taxon>
        <taxon>Pseudomonadota</taxon>
        <taxon>Alphaproteobacteria</taxon>
        <taxon>Rhodobacterales</taxon>
        <taxon>Paracoccaceae</taxon>
        <taxon>Halocynthiibacter</taxon>
    </lineage>
</organism>
<keyword evidence="1" id="KW-0472">Membrane</keyword>
<dbReference type="Proteomes" id="UP000640583">
    <property type="component" value="Unassembled WGS sequence"/>
</dbReference>
<dbReference type="RefSeq" id="WP_228849208.1">
    <property type="nucleotide sequence ID" value="NZ_JADCKQ010000009.1"/>
</dbReference>
<keyword evidence="1" id="KW-0812">Transmembrane</keyword>
<evidence type="ECO:0000256" key="1">
    <source>
        <dbReference type="SAM" id="Phobius"/>
    </source>
</evidence>
<dbReference type="Pfam" id="PF20082">
    <property type="entry name" value="DUF6476"/>
    <property type="match status" value="1"/>
</dbReference>
<sequence>MSDVPSDVPNEEPVELPASLKFLKLLVTVLTGVMILGVVVIIYLLVTQLTRMPDPLVLPEVISLPEGHSTTAFTRGTDWFAVVTESEAGEAILIYDLGSGALRQEITVE</sequence>
<comment type="caution">
    <text evidence="2">The sequence shown here is derived from an EMBL/GenBank/DDBJ whole genome shotgun (WGS) entry which is preliminary data.</text>
</comment>